<evidence type="ECO:0000313" key="1">
    <source>
        <dbReference type="EMBL" id="DAE10971.1"/>
    </source>
</evidence>
<dbReference type="EMBL" id="BK015523">
    <property type="protein sequence ID" value="DAE10971.1"/>
    <property type="molecule type" value="Genomic_DNA"/>
</dbReference>
<reference evidence="1" key="1">
    <citation type="journal article" date="2021" name="Proc. Natl. Acad. Sci. U.S.A.">
        <title>A Catalog of Tens of Thousands of Viruses from Human Metagenomes Reveals Hidden Associations with Chronic Diseases.</title>
        <authorList>
            <person name="Tisza M.J."/>
            <person name="Buck C.B."/>
        </authorList>
    </citation>
    <scope>NUCLEOTIDE SEQUENCE</scope>
    <source>
        <strain evidence="1">CtPsO101</strain>
    </source>
</reference>
<protein>
    <submittedName>
        <fullName evidence="1">Uncharacterized protein</fullName>
    </submittedName>
</protein>
<proteinExistence type="predicted"/>
<sequence>MCIKSRLFRIAASKSVYMCLIICPFFAPS</sequence>
<accession>A0A8S5PWR7</accession>
<organism evidence="1">
    <name type="scientific">Siphoviridae sp. ctPsO101</name>
    <dbReference type="NCBI Taxonomy" id="2825487"/>
    <lineage>
        <taxon>Viruses</taxon>
        <taxon>Duplodnaviria</taxon>
        <taxon>Heunggongvirae</taxon>
        <taxon>Uroviricota</taxon>
        <taxon>Caudoviricetes</taxon>
    </lineage>
</organism>
<name>A0A8S5PWR7_9CAUD</name>